<dbReference type="OrthoDB" id="9778883at2"/>
<dbReference type="PROSITE" id="PS51918">
    <property type="entry name" value="RADICAL_SAM"/>
    <property type="match status" value="1"/>
</dbReference>
<feature type="binding site" evidence="6">
    <location>
        <position position="82"/>
    </location>
    <ligand>
        <name>[4Fe-4S] cluster</name>
        <dbReference type="ChEBI" id="CHEBI:49883"/>
        <note>4Fe-4S-S-AdoMet</note>
    </ligand>
</feature>
<name>A0A0X8JR93_9BACT</name>
<dbReference type="InterPro" id="IPR007197">
    <property type="entry name" value="rSAM"/>
</dbReference>
<dbReference type="GO" id="GO:0003824">
    <property type="term" value="F:catalytic activity"/>
    <property type="evidence" value="ECO:0007669"/>
    <property type="project" value="InterPro"/>
</dbReference>
<keyword evidence="3 6" id="KW-0479">Metal-binding</keyword>
<dbReference type="PIRSF" id="PIRSF004869">
    <property type="entry name" value="PflX_prd"/>
    <property type="match status" value="1"/>
</dbReference>
<evidence type="ECO:0000313" key="9">
    <source>
        <dbReference type="Proteomes" id="UP000063964"/>
    </source>
</evidence>
<feature type="binding site" evidence="6">
    <location>
        <position position="89"/>
    </location>
    <ligand>
        <name>[4Fe-4S] cluster</name>
        <dbReference type="ChEBI" id="CHEBI:49883"/>
        <note>4Fe-4S-S-AdoMet</note>
    </ligand>
</feature>
<keyword evidence="2 6" id="KW-0949">S-adenosyl-L-methionine</keyword>
<feature type="binding site" evidence="6">
    <location>
        <position position="86"/>
    </location>
    <ligand>
        <name>[4Fe-4S] cluster</name>
        <dbReference type="ChEBI" id="CHEBI:49883"/>
        <note>4Fe-4S-S-AdoMet</note>
    </ligand>
</feature>
<keyword evidence="1" id="KW-0004">4Fe-4S</keyword>
<evidence type="ECO:0000256" key="5">
    <source>
        <dbReference type="ARBA" id="ARBA00023014"/>
    </source>
</evidence>
<dbReference type="Proteomes" id="UP000063964">
    <property type="component" value="Chromosome"/>
</dbReference>
<protein>
    <submittedName>
        <fullName evidence="8">Radical SAM protein</fullName>
    </submittedName>
</protein>
<keyword evidence="4 6" id="KW-0408">Iron</keyword>
<evidence type="ECO:0000259" key="7">
    <source>
        <dbReference type="PROSITE" id="PS51918"/>
    </source>
</evidence>
<dbReference type="SUPFAM" id="SSF102114">
    <property type="entry name" value="Radical SAM enzymes"/>
    <property type="match status" value="1"/>
</dbReference>
<gene>
    <name evidence="8" type="ORF">AXF15_10275</name>
</gene>
<proteinExistence type="predicted"/>
<dbReference type="AlphaFoldDB" id="A0A0X8JR93"/>
<evidence type="ECO:0000313" key="8">
    <source>
        <dbReference type="EMBL" id="AMD93445.1"/>
    </source>
</evidence>
<dbReference type="GO" id="GO:0046872">
    <property type="term" value="F:metal ion binding"/>
    <property type="evidence" value="ECO:0007669"/>
    <property type="project" value="UniProtKB-KW"/>
</dbReference>
<dbReference type="Gene3D" id="3.20.20.70">
    <property type="entry name" value="Aldolase class I"/>
    <property type="match status" value="1"/>
</dbReference>
<evidence type="ECO:0000256" key="2">
    <source>
        <dbReference type="ARBA" id="ARBA00022691"/>
    </source>
</evidence>
<dbReference type="InterPro" id="IPR016431">
    <property type="entry name" value="Pyrv-formate_lyase-activ_prd"/>
</dbReference>
<keyword evidence="5 6" id="KW-0411">Iron-sulfur</keyword>
<feature type="domain" description="Radical SAM core" evidence="7">
    <location>
        <begin position="67"/>
        <end position="288"/>
    </location>
</feature>
<dbReference type="InterPro" id="IPR034457">
    <property type="entry name" value="Organic_radical-activating"/>
</dbReference>
<dbReference type="PANTHER" id="PTHR30352">
    <property type="entry name" value="PYRUVATE FORMATE-LYASE-ACTIVATING ENZYME"/>
    <property type="match status" value="1"/>
</dbReference>
<evidence type="ECO:0000256" key="3">
    <source>
        <dbReference type="ARBA" id="ARBA00022723"/>
    </source>
</evidence>
<dbReference type="STRING" id="888061.AXF15_10275"/>
<organism evidence="8 9">
    <name type="scientific">Desulfomicrobium orale DSM 12838</name>
    <dbReference type="NCBI Taxonomy" id="888061"/>
    <lineage>
        <taxon>Bacteria</taxon>
        <taxon>Pseudomonadati</taxon>
        <taxon>Thermodesulfobacteriota</taxon>
        <taxon>Desulfovibrionia</taxon>
        <taxon>Desulfovibrionales</taxon>
        <taxon>Desulfomicrobiaceae</taxon>
        <taxon>Desulfomicrobium</taxon>
    </lineage>
</organism>
<accession>A0A0X8JR93</accession>
<sequence length="339" mass="36942">MDAPALLWRSAGQDVRCLLCAHFCRIPPGGRGRCSVRENRGGSLVSLSSRKVAALHLDPVEKKPLFHFLPGTATLSVGAPGCNMRCAFCQNWSLSCPSTRQTIHGEAISPAELIGMALASGAASMAYTYSEPTVFFELMAETAKLALNAGLRNIMVSNGFQSHPCLEALGPLIQAANIDLKSFNDTFYRDICGARLRPVLKNLVHMKKVGWHLEVTTLVIPGLNDSDRELAGIARFLRAELGEDTPWHVSRFHPACRMQDIPPTPPDTLLRAVEIGRTEGLFFVFAGNMRSRWQNTVCPCGATLIEREGFTVLRSILKAGACPACGRRITAGEERSARP</sequence>
<dbReference type="InterPro" id="IPR027596">
    <property type="entry name" value="AmmeMemoSam_rS"/>
</dbReference>
<dbReference type="GO" id="GO:0051539">
    <property type="term" value="F:4 iron, 4 sulfur cluster binding"/>
    <property type="evidence" value="ECO:0007669"/>
    <property type="project" value="UniProtKB-KW"/>
</dbReference>
<dbReference type="KEGG" id="doa:AXF15_10275"/>
<dbReference type="InterPro" id="IPR058240">
    <property type="entry name" value="rSAM_sf"/>
</dbReference>
<dbReference type="PANTHER" id="PTHR30352:SF5">
    <property type="entry name" value="PYRUVATE FORMATE-LYASE 1-ACTIVATING ENZYME"/>
    <property type="match status" value="1"/>
</dbReference>
<dbReference type="InterPro" id="IPR013785">
    <property type="entry name" value="Aldolase_TIM"/>
</dbReference>
<evidence type="ECO:0000256" key="1">
    <source>
        <dbReference type="ARBA" id="ARBA00022485"/>
    </source>
</evidence>
<evidence type="ECO:0000256" key="6">
    <source>
        <dbReference type="PIRSR" id="PIRSR004869-50"/>
    </source>
</evidence>
<keyword evidence="9" id="KW-1185">Reference proteome</keyword>
<dbReference type="CDD" id="cd01335">
    <property type="entry name" value="Radical_SAM"/>
    <property type="match status" value="1"/>
</dbReference>
<dbReference type="NCBIfam" id="TIGR04337">
    <property type="entry name" value="AmmeMemoSam_rS"/>
    <property type="match status" value="1"/>
</dbReference>
<dbReference type="EMBL" id="CP014230">
    <property type="protein sequence ID" value="AMD93445.1"/>
    <property type="molecule type" value="Genomic_DNA"/>
</dbReference>
<dbReference type="SFLD" id="SFLDS00029">
    <property type="entry name" value="Radical_SAM"/>
    <property type="match status" value="1"/>
</dbReference>
<comment type="cofactor">
    <cofactor evidence="6">
        <name>[4Fe-4S] cluster</name>
        <dbReference type="ChEBI" id="CHEBI:49883"/>
    </cofactor>
    <text evidence="6">Binds 1 [4Fe-4S] cluster. The cluster is coordinated with 3 cysteines and an exchangeable S-adenosyl-L-methionine.</text>
</comment>
<dbReference type="RefSeq" id="WP_066606971.1">
    <property type="nucleotide sequence ID" value="NZ_CP014230.1"/>
</dbReference>
<dbReference type="SFLD" id="SFLDG01101">
    <property type="entry name" value="Uncharacterised_Radical_SAM_Su"/>
    <property type="match status" value="1"/>
</dbReference>
<dbReference type="Pfam" id="PF04055">
    <property type="entry name" value="Radical_SAM"/>
    <property type="match status" value="1"/>
</dbReference>
<evidence type="ECO:0000256" key="4">
    <source>
        <dbReference type="ARBA" id="ARBA00023004"/>
    </source>
</evidence>
<reference evidence="9" key="1">
    <citation type="submission" date="2016-02" db="EMBL/GenBank/DDBJ databases">
        <authorList>
            <person name="Holder M.E."/>
            <person name="Ajami N.J."/>
            <person name="Petrosino J.F."/>
        </authorList>
    </citation>
    <scope>NUCLEOTIDE SEQUENCE [LARGE SCALE GENOMIC DNA]</scope>
    <source>
        <strain evidence="9">DSM 12838</strain>
    </source>
</reference>